<feature type="active site" description="O-(5'-phospho-DNA)-serine intermediate" evidence="5">
    <location>
        <position position="9"/>
    </location>
</feature>
<dbReference type="SMART" id="SM00857">
    <property type="entry name" value="Resolvase"/>
    <property type="match status" value="1"/>
</dbReference>
<proteinExistence type="inferred from homology"/>
<name>A0ABW4XIR4_9GAMM</name>
<comment type="caution">
    <text evidence="7">The sequence shown here is derived from an EMBL/GenBank/DDBJ whole genome shotgun (WGS) entry which is preliminary data.</text>
</comment>
<dbReference type="Proteomes" id="UP001597380">
    <property type="component" value="Unassembled WGS sequence"/>
</dbReference>
<evidence type="ECO:0000256" key="3">
    <source>
        <dbReference type="ARBA" id="ARBA00023125"/>
    </source>
</evidence>
<dbReference type="InterPro" id="IPR006118">
    <property type="entry name" value="Recombinase_CS"/>
</dbReference>
<dbReference type="SUPFAM" id="SSF53041">
    <property type="entry name" value="Resolvase-like"/>
    <property type="match status" value="1"/>
</dbReference>
<gene>
    <name evidence="7" type="ORF">ACFSJ3_02940</name>
</gene>
<keyword evidence="2" id="KW-0229">DNA integration</keyword>
<keyword evidence="3" id="KW-0238">DNA-binding</keyword>
<dbReference type="PANTHER" id="PTHR30461:SF26">
    <property type="entry name" value="RESOLVASE HOMOLOG YNEB"/>
    <property type="match status" value="1"/>
</dbReference>
<evidence type="ECO:0000256" key="2">
    <source>
        <dbReference type="ARBA" id="ARBA00022908"/>
    </source>
</evidence>
<reference evidence="8" key="1">
    <citation type="journal article" date="2019" name="Int. J. Syst. Evol. Microbiol.">
        <title>The Global Catalogue of Microorganisms (GCM) 10K type strain sequencing project: providing services to taxonomists for standard genome sequencing and annotation.</title>
        <authorList>
            <consortium name="The Broad Institute Genomics Platform"/>
            <consortium name="The Broad Institute Genome Sequencing Center for Infectious Disease"/>
            <person name="Wu L."/>
            <person name="Ma J."/>
        </authorList>
    </citation>
    <scope>NUCLEOTIDE SEQUENCE [LARGE SCALE GENOMIC DNA]</scope>
    <source>
        <strain evidence="8">CGMCC 1.10992</strain>
    </source>
</reference>
<feature type="domain" description="Resolvase/invertase-type recombinase catalytic" evidence="6">
    <location>
        <begin position="1"/>
        <end position="135"/>
    </location>
</feature>
<dbReference type="RefSeq" id="WP_345338074.1">
    <property type="nucleotide sequence ID" value="NZ_BAABLI010000004.1"/>
</dbReference>
<comment type="similarity">
    <text evidence="1">Belongs to the site-specific recombinase resolvase family.</text>
</comment>
<dbReference type="Gene3D" id="3.40.50.1390">
    <property type="entry name" value="Resolvase, N-terminal catalytic domain"/>
    <property type="match status" value="1"/>
</dbReference>
<evidence type="ECO:0000256" key="5">
    <source>
        <dbReference type="PROSITE-ProRule" id="PRU10137"/>
    </source>
</evidence>
<accession>A0ABW4XIR4</accession>
<dbReference type="EMBL" id="JBHUHT010000007">
    <property type="protein sequence ID" value="MFD2094923.1"/>
    <property type="molecule type" value="Genomic_DNA"/>
</dbReference>
<evidence type="ECO:0000259" key="6">
    <source>
        <dbReference type="PROSITE" id="PS51736"/>
    </source>
</evidence>
<dbReference type="CDD" id="cd03768">
    <property type="entry name" value="SR_ResInv"/>
    <property type="match status" value="1"/>
</dbReference>
<dbReference type="PROSITE" id="PS51736">
    <property type="entry name" value="RECOMBINASES_3"/>
    <property type="match status" value="1"/>
</dbReference>
<evidence type="ECO:0000256" key="4">
    <source>
        <dbReference type="ARBA" id="ARBA00023172"/>
    </source>
</evidence>
<keyword evidence="8" id="KW-1185">Reference proteome</keyword>
<dbReference type="InterPro" id="IPR050639">
    <property type="entry name" value="SSR_resolvase"/>
</dbReference>
<dbReference type="InterPro" id="IPR006119">
    <property type="entry name" value="Resolv_N"/>
</dbReference>
<evidence type="ECO:0000313" key="7">
    <source>
        <dbReference type="EMBL" id="MFD2094923.1"/>
    </source>
</evidence>
<dbReference type="Pfam" id="PF00239">
    <property type="entry name" value="Resolvase"/>
    <property type="match status" value="1"/>
</dbReference>
<protein>
    <submittedName>
        <fullName evidence="7">Recombinase family protein</fullName>
    </submittedName>
</protein>
<sequence>MRIGYIRVSTVDQNSARQLDGISIDKTFEDHCSGSTTNRPGLDQLMDFCREGDRVIVHDISRLARNIEDLLKVIRLFHAKNVEVEFMKENLVFCNDKESPINRLLLALLGAVYEFERSILLERQREGIIKAKAKGHYRGKPKTIDRNEVWQKLDDGFSIRKTASLLNISPTSVAKIKMERVN</sequence>
<evidence type="ECO:0000313" key="8">
    <source>
        <dbReference type="Proteomes" id="UP001597380"/>
    </source>
</evidence>
<dbReference type="PROSITE" id="PS00397">
    <property type="entry name" value="RECOMBINASES_1"/>
    <property type="match status" value="1"/>
</dbReference>
<keyword evidence="4" id="KW-0233">DNA recombination</keyword>
<dbReference type="PANTHER" id="PTHR30461">
    <property type="entry name" value="DNA-INVERTASE FROM LAMBDOID PROPHAGE"/>
    <property type="match status" value="1"/>
</dbReference>
<dbReference type="InterPro" id="IPR036162">
    <property type="entry name" value="Resolvase-like_N_sf"/>
</dbReference>
<evidence type="ECO:0000256" key="1">
    <source>
        <dbReference type="ARBA" id="ARBA00009913"/>
    </source>
</evidence>
<organism evidence="7 8">
    <name type="scientific">Corallincola platygyrae</name>
    <dbReference type="NCBI Taxonomy" id="1193278"/>
    <lineage>
        <taxon>Bacteria</taxon>
        <taxon>Pseudomonadati</taxon>
        <taxon>Pseudomonadota</taxon>
        <taxon>Gammaproteobacteria</taxon>
        <taxon>Alteromonadales</taxon>
        <taxon>Psychromonadaceae</taxon>
        <taxon>Corallincola</taxon>
    </lineage>
</organism>